<keyword evidence="9" id="KW-1185">Reference proteome</keyword>
<evidence type="ECO:0000313" key="9">
    <source>
        <dbReference type="Proteomes" id="UP000056419"/>
    </source>
</evidence>
<evidence type="ECO:0000313" key="14">
    <source>
        <dbReference type="Proteomes" id="UP000285305"/>
    </source>
</evidence>
<dbReference type="PANTHER" id="PTHR43861">
    <property type="entry name" value="TRANS-ACONITATE 2-METHYLTRANSFERASE-RELATED"/>
    <property type="match status" value="1"/>
</dbReference>
<reference evidence="15 16" key="4">
    <citation type="journal article" date="2019" name="Nat. Med.">
        <title>A library of human gut bacterial isolates paired with longitudinal multiomics data enables mechanistic microbiome research.</title>
        <authorList>
            <person name="Poyet M."/>
            <person name="Groussin M."/>
            <person name="Gibbons S.M."/>
            <person name="Avila-Pacheco J."/>
            <person name="Jiang X."/>
            <person name="Kearney S.M."/>
            <person name="Perrotta A.R."/>
            <person name="Berdy B."/>
            <person name="Zhao S."/>
            <person name="Lieberman T.D."/>
            <person name="Swanson P.K."/>
            <person name="Smith M."/>
            <person name="Roesemann S."/>
            <person name="Alexander J.E."/>
            <person name="Rich S.A."/>
            <person name="Livny J."/>
            <person name="Vlamakis H."/>
            <person name="Clish C."/>
            <person name="Bullock K."/>
            <person name="Deik A."/>
            <person name="Scott J."/>
            <person name="Pierce K.A."/>
            <person name="Xavier R.J."/>
            <person name="Alm E.J."/>
        </authorList>
    </citation>
    <scope>NUCLEOTIDE SEQUENCE [LARGE SCALE GENOMIC DNA]</scope>
    <source>
        <strain evidence="2 15">BIOML-A2</strain>
        <strain evidence="1 16">BIOML-A6</strain>
    </source>
</reference>
<protein>
    <submittedName>
        <fullName evidence="3">Bifunctional 3-demethylubiquinone-9 3-methyltransferase/ 2-octaprenyl-6-hydroxy phenol methylase</fullName>
    </submittedName>
    <submittedName>
        <fullName evidence="1">Class I SAM-dependent methyltransferase</fullName>
    </submittedName>
</protein>
<reference evidence="3" key="2">
    <citation type="submission" date="2016-01" db="EMBL/GenBank/DDBJ databases">
        <authorList>
            <person name="McClelland M."/>
            <person name="Jain A."/>
            <person name="Saraogi P."/>
            <person name="Mendelson R."/>
            <person name="Westerman R."/>
            <person name="SanMiguel P."/>
            <person name="Csonka L."/>
        </authorList>
    </citation>
    <scope>NUCLEOTIDE SEQUENCE</scope>
    <source>
        <strain evidence="3">CL09T03C01</strain>
    </source>
</reference>
<dbReference type="Proteomes" id="UP000284604">
    <property type="component" value="Unassembled WGS sequence"/>
</dbReference>
<dbReference type="Proteomes" id="UP000284777">
    <property type="component" value="Unassembled WGS sequence"/>
</dbReference>
<reference evidence="10 11" key="3">
    <citation type="submission" date="2018-08" db="EMBL/GenBank/DDBJ databases">
        <title>A genome reference for cultivated species of the human gut microbiota.</title>
        <authorList>
            <person name="Zou Y."/>
            <person name="Xue W."/>
            <person name="Luo G."/>
        </authorList>
    </citation>
    <scope>NUCLEOTIDE SEQUENCE [LARGE SCALE GENOMIC DNA]</scope>
    <source>
        <strain evidence="5 13">AF05-4</strain>
        <strain evidence="8 12">AF35-20</strain>
        <strain evidence="7 14">AM36-9BH</strain>
        <strain evidence="6 11">AM40-34</strain>
        <strain evidence="4 10">TF03-6</strain>
    </source>
</reference>
<evidence type="ECO:0000313" key="12">
    <source>
        <dbReference type="Proteomes" id="UP000284604"/>
    </source>
</evidence>
<dbReference type="EMBL" id="WCLA01000012">
    <property type="protein sequence ID" value="KAB5328393.1"/>
    <property type="molecule type" value="Genomic_DNA"/>
</dbReference>
<dbReference type="Proteomes" id="UP000056419">
    <property type="component" value="Unassembled WGS sequence"/>
</dbReference>
<name>A0A120A1W8_BACSE</name>
<evidence type="ECO:0000313" key="7">
    <source>
        <dbReference type="EMBL" id="RHC29647.1"/>
    </source>
</evidence>
<evidence type="ECO:0000313" key="16">
    <source>
        <dbReference type="Proteomes" id="UP000467334"/>
    </source>
</evidence>
<keyword evidence="3" id="KW-0808">Transferase</keyword>
<dbReference type="Proteomes" id="UP000431177">
    <property type="component" value="Unassembled WGS sequence"/>
</dbReference>
<reference evidence="3 9" key="1">
    <citation type="journal article" date="2016" name="BMC Genomics">
        <title>Type VI secretion systems of human gut Bacteroidales segregate into three genetic architectures, two of which are contained on mobile genetic elements.</title>
        <authorList>
            <person name="Coyne M.J."/>
            <person name="Roelofs K.G."/>
            <person name="Comstock L.E."/>
        </authorList>
    </citation>
    <scope>NUCLEOTIDE SEQUENCE [LARGE SCALE GENOMIC DNA]</scope>
    <source>
        <strain evidence="3 9">CL09T03C01</strain>
    </source>
</reference>
<dbReference type="EMBL" id="QSBD01000004">
    <property type="protein sequence ID" value="RGW99391.1"/>
    <property type="molecule type" value="Genomic_DNA"/>
</dbReference>
<dbReference type="GO" id="GO:0008168">
    <property type="term" value="F:methyltransferase activity"/>
    <property type="evidence" value="ECO:0007669"/>
    <property type="project" value="UniProtKB-KW"/>
</dbReference>
<evidence type="ECO:0000313" key="6">
    <source>
        <dbReference type="EMBL" id="RHB28685.1"/>
    </source>
</evidence>
<dbReference type="RefSeq" id="WP_016660943.1">
    <property type="nucleotide sequence ID" value="NZ_AP031449.1"/>
</dbReference>
<dbReference type="PANTHER" id="PTHR43861:SF6">
    <property type="entry name" value="METHYLTRANSFERASE TYPE 11"/>
    <property type="match status" value="1"/>
</dbReference>
<dbReference type="Proteomes" id="UP000261223">
    <property type="component" value="Unassembled WGS sequence"/>
</dbReference>
<dbReference type="STRING" id="46506.AA415_02181"/>
<comment type="caution">
    <text evidence="3">The sequence shown here is derived from an EMBL/GenBank/DDBJ whole genome shotgun (WGS) entry which is preliminary data.</text>
</comment>
<dbReference type="EMBL" id="WCLE01000071">
    <property type="protein sequence ID" value="KAB5308048.1"/>
    <property type="molecule type" value="Genomic_DNA"/>
</dbReference>
<evidence type="ECO:0000313" key="1">
    <source>
        <dbReference type="EMBL" id="KAB5308048.1"/>
    </source>
</evidence>
<organism evidence="3 9">
    <name type="scientific">Bacteroides stercoris</name>
    <dbReference type="NCBI Taxonomy" id="46506"/>
    <lineage>
        <taxon>Bacteria</taxon>
        <taxon>Pseudomonadati</taxon>
        <taxon>Bacteroidota</taxon>
        <taxon>Bacteroidia</taxon>
        <taxon>Bacteroidales</taxon>
        <taxon>Bacteroidaceae</taxon>
        <taxon>Bacteroides</taxon>
    </lineage>
</organism>
<proteinExistence type="predicted"/>
<dbReference type="EMBL" id="QRPN01000012">
    <property type="protein sequence ID" value="RHM17171.1"/>
    <property type="molecule type" value="Genomic_DNA"/>
</dbReference>
<dbReference type="GO" id="GO:0032259">
    <property type="term" value="P:methylation"/>
    <property type="evidence" value="ECO:0007669"/>
    <property type="project" value="UniProtKB-KW"/>
</dbReference>
<evidence type="ECO:0000313" key="13">
    <source>
        <dbReference type="Proteomes" id="UP000284777"/>
    </source>
</evidence>
<dbReference type="Gene3D" id="3.40.50.150">
    <property type="entry name" value="Vaccinia Virus protein VP39"/>
    <property type="match status" value="1"/>
</dbReference>
<evidence type="ECO:0000313" key="10">
    <source>
        <dbReference type="Proteomes" id="UP000261223"/>
    </source>
</evidence>
<dbReference type="AlphaFoldDB" id="A0A120A1W8"/>
<evidence type="ECO:0000313" key="4">
    <source>
        <dbReference type="EMBL" id="RGM16452.1"/>
    </source>
</evidence>
<dbReference type="InterPro" id="IPR029063">
    <property type="entry name" value="SAM-dependent_MTases_sf"/>
</dbReference>
<evidence type="ECO:0000313" key="3">
    <source>
        <dbReference type="EMBL" id="KWR54238.1"/>
    </source>
</evidence>
<keyword evidence="3" id="KW-0489">Methyltransferase</keyword>
<evidence type="ECO:0000313" key="8">
    <source>
        <dbReference type="EMBL" id="RHM17171.1"/>
    </source>
</evidence>
<evidence type="ECO:0000313" key="15">
    <source>
        <dbReference type="Proteomes" id="UP000431177"/>
    </source>
</evidence>
<dbReference type="EMBL" id="LRGC01000009">
    <property type="protein sequence ID" value="KWR54238.1"/>
    <property type="molecule type" value="Genomic_DNA"/>
</dbReference>
<dbReference type="SUPFAM" id="SSF53335">
    <property type="entry name" value="S-adenosyl-L-methionine-dependent methyltransferases"/>
    <property type="match status" value="1"/>
</dbReference>
<dbReference type="Proteomes" id="UP000283482">
    <property type="component" value="Unassembled WGS sequence"/>
</dbReference>
<gene>
    <name evidence="3" type="ORF">AA415_02181</name>
    <name evidence="7" type="ORF">DW853_08905</name>
    <name evidence="6" type="ORF">DW889_09260</name>
    <name evidence="5" type="ORF">DWV41_04390</name>
    <name evidence="8" type="ORF">DWZ78_12245</name>
    <name evidence="4" type="ORF">DXC34_01460</name>
    <name evidence="2" type="ORF">F9950_07340</name>
    <name evidence="1" type="ORF">F9958_17410</name>
</gene>
<dbReference type="EMBL" id="QSSV01000001">
    <property type="protein sequence ID" value="RGM16452.1"/>
    <property type="molecule type" value="Genomic_DNA"/>
</dbReference>
<dbReference type="Proteomes" id="UP000467334">
    <property type="component" value="Unassembled WGS sequence"/>
</dbReference>
<keyword evidence="3" id="KW-0830">Ubiquinone</keyword>
<evidence type="ECO:0000313" key="11">
    <source>
        <dbReference type="Proteomes" id="UP000283482"/>
    </source>
</evidence>
<evidence type="ECO:0000313" key="2">
    <source>
        <dbReference type="EMBL" id="KAB5328393.1"/>
    </source>
</evidence>
<dbReference type="PATRIC" id="fig|46506.5.peg.2334"/>
<accession>A0A120A1W8</accession>
<dbReference type="EMBL" id="QSHQ01000014">
    <property type="protein sequence ID" value="RHC29647.1"/>
    <property type="molecule type" value="Genomic_DNA"/>
</dbReference>
<dbReference type="Proteomes" id="UP000285305">
    <property type="component" value="Unassembled WGS sequence"/>
</dbReference>
<dbReference type="EMBL" id="QSGN01000020">
    <property type="protein sequence ID" value="RHB28685.1"/>
    <property type="molecule type" value="Genomic_DNA"/>
</dbReference>
<evidence type="ECO:0000313" key="5">
    <source>
        <dbReference type="EMBL" id="RGW99391.1"/>
    </source>
</evidence>
<dbReference type="Pfam" id="PF13489">
    <property type="entry name" value="Methyltransf_23"/>
    <property type="match status" value="1"/>
</dbReference>
<dbReference type="CDD" id="cd02440">
    <property type="entry name" value="AdoMet_MTases"/>
    <property type="match status" value="1"/>
</dbReference>
<sequence length="305" mass="34840">MNKLTIKACPVCGGTHLERTLTCIDHYASGEAFHLCRCRDCGFIFTQDFPVEAEIGRYYETPDYISHSDTKKGAMNSVYHRVRSYMLKRKARLVAHEAHRKTGRLLDIGTGTGYFADTMNRAGWQVEAVEKNAGARVFAKEHFGLEVKPDTALKDFEPGSFDVITLWHVMEHLEALNGTWETLNSLLTDKGVLIVAVPNCSSYDARKYGAYWAAYDVPRHLWHFTPATIQKLGSRHGFILAERHPMPFDAFYVSMLTEKNMRRSCPFLRGMVVGTLAWFHALVRKERSSSMIYVFRKKKSEKTVE</sequence>